<keyword evidence="2" id="KW-0472">Membrane</keyword>
<feature type="non-terminal residue" evidence="3">
    <location>
        <position position="131"/>
    </location>
</feature>
<evidence type="ECO:0000256" key="1">
    <source>
        <dbReference type="SAM" id="MobiDB-lite"/>
    </source>
</evidence>
<keyword evidence="3" id="KW-0067">ATP-binding</keyword>
<organism evidence="3 4">
    <name type="scientific">Cryomyces antarcticus</name>
    <dbReference type="NCBI Taxonomy" id="329879"/>
    <lineage>
        <taxon>Eukaryota</taxon>
        <taxon>Fungi</taxon>
        <taxon>Dikarya</taxon>
        <taxon>Ascomycota</taxon>
        <taxon>Pezizomycotina</taxon>
        <taxon>Dothideomycetes</taxon>
        <taxon>Dothideomycetes incertae sedis</taxon>
        <taxon>Cryomyces</taxon>
    </lineage>
</organism>
<dbReference type="Proteomes" id="UP001357485">
    <property type="component" value="Unassembled WGS sequence"/>
</dbReference>
<keyword evidence="2" id="KW-1133">Transmembrane helix</keyword>
<keyword evidence="2" id="KW-0812">Transmembrane</keyword>
<name>A0ABR0KQY1_9PEZI</name>
<reference evidence="3 4" key="1">
    <citation type="submission" date="2023-08" db="EMBL/GenBank/DDBJ databases">
        <title>Black Yeasts Isolated from many extreme environments.</title>
        <authorList>
            <person name="Coleine C."/>
            <person name="Stajich J.E."/>
            <person name="Selbmann L."/>
        </authorList>
    </citation>
    <scope>NUCLEOTIDE SEQUENCE [LARGE SCALE GENOMIC DNA]</scope>
    <source>
        <strain evidence="3 4">CCFEE 536</strain>
    </source>
</reference>
<evidence type="ECO:0000256" key="2">
    <source>
        <dbReference type="SAM" id="Phobius"/>
    </source>
</evidence>
<accession>A0ABR0KQY1</accession>
<evidence type="ECO:0000313" key="3">
    <source>
        <dbReference type="EMBL" id="KAK5110154.1"/>
    </source>
</evidence>
<feature type="transmembrane region" description="Helical" evidence="2">
    <location>
        <begin position="21"/>
        <end position="41"/>
    </location>
</feature>
<feature type="region of interest" description="Disordered" evidence="1">
    <location>
        <begin position="57"/>
        <end position="85"/>
    </location>
</feature>
<dbReference type="GO" id="GO:0005524">
    <property type="term" value="F:ATP binding"/>
    <property type="evidence" value="ECO:0007669"/>
    <property type="project" value="UniProtKB-KW"/>
</dbReference>
<protein>
    <submittedName>
        <fullName evidence="3">ATP-binding cassette-type vacuolar membrane transporter Hmt1</fullName>
    </submittedName>
</protein>
<feature type="transmembrane region" description="Helical" evidence="2">
    <location>
        <begin position="96"/>
        <end position="118"/>
    </location>
</feature>
<proteinExistence type="predicted"/>
<sequence length="131" mass="14208">MAAVQSPSSEPWVSNKTAQGILLYLHYAYPIILLFFFLFAFTTHSVVTASNANTIGISTTQTGPGGKPLPKGNASKATKDKPLPDFSRPRKLLFDWLSLAAALTFIANSITVIVHALVKREESWWCGGSVV</sequence>
<gene>
    <name evidence="3" type="primary">hmt1_1</name>
    <name evidence="3" type="ORF">LTR16_005649</name>
</gene>
<comment type="caution">
    <text evidence="3">The sequence shown here is derived from an EMBL/GenBank/DDBJ whole genome shotgun (WGS) entry which is preliminary data.</text>
</comment>
<keyword evidence="4" id="KW-1185">Reference proteome</keyword>
<keyword evidence="3" id="KW-0547">Nucleotide-binding</keyword>
<dbReference type="EMBL" id="JAVRRA010025556">
    <property type="protein sequence ID" value="KAK5110154.1"/>
    <property type="molecule type" value="Genomic_DNA"/>
</dbReference>
<evidence type="ECO:0000313" key="4">
    <source>
        <dbReference type="Proteomes" id="UP001357485"/>
    </source>
</evidence>